<dbReference type="GO" id="GO:0005829">
    <property type="term" value="C:cytosol"/>
    <property type="evidence" value="ECO:0007669"/>
    <property type="project" value="TreeGrafter"/>
</dbReference>
<keyword evidence="3" id="KW-0479">Metal-binding</keyword>
<evidence type="ECO:0000256" key="4">
    <source>
        <dbReference type="ARBA" id="ARBA00023004"/>
    </source>
</evidence>
<dbReference type="PANTHER" id="PTHR43409:SF7">
    <property type="entry name" value="BLL1977 PROTEIN"/>
    <property type="match status" value="1"/>
</dbReference>
<organism evidence="6 7">
    <name type="scientific">Chondromyces crocatus</name>
    <dbReference type="NCBI Taxonomy" id="52"/>
    <lineage>
        <taxon>Bacteria</taxon>
        <taxon>Pseudomonadati</taxon>
        <taxon>Myxococcota</taxon>
        <taxon>Polyangia</taxon>
        <taxon>Polyangiales</taxon>
        <taxon>Polyangiaceae</taxon>
        <taxon>Chondromyces</taxon>
    </lineage>
</organism>
<dbReference type="AlphaFoldDB" id="A0A0K1ES66"/>
<proteinExistence type="predicted"/>
<evidence type="ECO:0000256" key="2">
    <source>
        <dbReference type="ARBA" id="ARBA00022691"/>
    </source>
</evidence>
<keyword evidence="7" id="KW-1185">Reference proteome</keyword>
<evidence type="ECO:0000313" key="7">
    <source>
        <dbReference type="Proteomes" id="UP000067626"/>
    </source>
</evidence>
<name>A0A0K1ES66_CHOCO</name>
<reference evidence="6 7" key="1">
    <citation type="submission" date="2015-07" db="EMBL/GenBank/DDBJ databases">
        <title>Genome analysis of myxobacterium Chondromyces crocatus Cm c5 reveals a high potential for natural compound synthesis and the genetic basis for the loss of fruiting body formation.</title>
        <authorList>
            <person name="Zaburannyi N."/>
            <person name="Bunk B."/>
            <person name="Maier J."/>
            <person name="Overmann J."/>
            <person name="Mueller R."/>
        </authorList>
    </citation>
    <scope>NUCLEOTIDE SEQUENCE [LARGE SCALE GENOMIC DNA]</scope>
    <source>
        <strain evidence="6 7">Cm c5</strain>
    </source>
</reference>
<dbReference type="STRING" id="52.CMC5_079360"/>
<protein>
    <submittedName>
        <fullName evidence="6">Uncharacterized protein</fullName>
    </submittedName>
</protein>
<dbReference type="GO" id="GO:0051536">
    <property type="term" value="F:iron-sulfur cluster binding"/>
    <property type="evidence" value="ECO:0007669"/>
    <property type="project" value="UniProtKB-KW"/>
</dbReference>
<dbReference type="InterPro" id="IPR051198">
    <property type="entry name" value="BchE-like"/>
</dbReference>
<keyword evidence="5" id="KW-0411">Iron-sulfur</keyword>
<dbReference type="PANTHER" id="PTHR43409">
    <property type="entry name" value="ANAEROBIC MAGNESIUM-PROTOPORPHYRIN IX MONOMETHYL ESTER CYCLASE-RELATED"/>
    <property type="match status" value="1"/>
</dbReference>
<keyword evidence="2" id="KW-0949">S-adenosyl-L-methionine</keyword>
<evidence type="ECO:0000256" key="1">
    <source>
        <dbReference type="ARBA" id="ARBA00001966"/>
    </source>
</evidence>
<keyword evidence="4" id="KW-0408">Iron</keyword>
<sequence>MAVSGGGPGAQQKCLDSGISKWRVVHTGVGRPGGEGSLPIESMCGGEGMKPLKILLVQAALSWSGRPDPSRLAWLCEPVALTSLAAVATPHEVRILDLRISGGSSLGPVVRLFRPDLVLVAPAPGEHAEASAVLRVAKGLLGGGCTTVLVAPEGEVLSSEEPTTDVALTVDPEGALRELLAHLGSGGARTRLNAIAGLRFRGEDGVMRETAVRPSVSLDTLPPPARHLLTAERSQYFFAVAQPAAAMRTSRGRRTVQRMSAETICDRLEIIPENFVVFLDEDLFVDPLRLAQLSEAMLRRDVQKYWAAQASPEQIAELPHLILSLRDAGLAAVILTFDLGEADGLEMLLDPVIAARNRRAAGVLRALGVAAMGLFTVRRDLSDEESATLAAHVRELGIAWSVVRGASRQAGRGRGPLPVALEIEAPGTTSALKAGWEHAAWELLRRRPRLLMRTLPGVAKALGRSFRGRASISSAGWSMSASGSSS</sequence>
<evidence type="ECO:0000256" key="3">
    <source>
        <dbReference type="ARBA" id="ARBA00022723"/>
    </source>
</evidence>
<evidence type="ECO:0000256" key="5">
    <source>
        <dbReference type="ARBA" id="ARBA00023014"/>
    </source>
</evidence>
<evidence type="ECO:0000313" key="6">
    <source>
        <dbReference type="EMBL" id="AKT43701.1"/>
    </source>
</evidence>
<accession>A0A0K1ES66</accession>
<dbReference type="KEGG" id="ccro:CMC5_079360"/>
<dbReference type="EMBL" id="CP012159">
    <property type="protein sequence ID" value="AKT43701.1"/>
    <property type="molecule type" value="Genomic_DNA"/>
</dbReference>
<gene>
    <name evidence="6" type="ORF">CMC5_079360</name>
</gene>
<dbReference type="GO" id="GO:0046872">
    <property type="term" value="F:metal ion binding"/>
    <property type="evidence" value="ECO:0007669"/>
    <property type="project" value="UniProtKB-KW"/>
</dbReference>
<comment type="cofactor">
    <cofactor evidence="1">
        <name>[4Fe-4S] cluster</name>
        <dbReference type="ChEBI" id="CHEBI:49883"/>
    </cofactor>
</comment>
<dbReference type="Proteomes" id="UP000067626">
    <property type="component" value="Chromosome"/>
</dbReference>